<reference evidence="5" key="1">
    <citation type="submission" date="2018-05" db="EMBL/GenBank/DDBJ databases">
        <authorList>
            <person name="Lanie J.A."/>
            <person name="Ng W.-L."/>
            <person name="Kazmierczak K.M."/>
            <person name="Andrzejewski T.M."/>
            <person name="Davidsen T.M."/>
            <person name="Wayne K.J."/>
            <person name="Tettelin H."/>
            <person name="Glass J.I."/>
            <person name="Rusch D."/>
            <person name="Podicherti R."/>
            <person name="Tsui H.-C.T."/>
            <person name="Winkler M.E."/>
        </authorList>
    </citation>
    <scope>NUCLEOTIDE SEQUENCE</scope>
</reference>
<keyword evidence="3" id="KW-0378">Hydrolase</keyword>
<gene>
    <name evidence="5" type="ORF">METZ01_LOCUS418423</name>
</gene>
<dbReference type="Gene3D" id="3.40.50.1820">
    <property type="entry name" value="alpha/beta hydrolase"/>
    <property type="match status" value="1"/>
</dbReference>
<dbReference type="InterPro" id="IPR029058">
    <property type="entry name" value="AB_hydrolase_fold"/>
</dbReference>
<dbReference type="EMBL" id="UINC01164622">
    <property type="protein sequence ID" value="SVD65569.1"/>
    <property type="molecule type" value="Genomic_DNA"/>
</dbReference>
<dbReference type="InterPro" id="IPR010497">
    <property type="entry name" value="Epoxide_hydro_N"/>
</dbReference>
<dbReference type="PANTHER" id="PTHR21661:SF35">
    <property type="entry name" value="EPOXIDE HYDROLASE"/>
    <property type="match status" value="1"/>
</dbReference>
<accession>A0A382X3Z1</accession>
<feature type="non-terminal residue" evidence="5">
    <location>
        <position position="187"/>
    </location>
</feature>
<dbReference type="GO" id="GO:0097176">
    <property type="term" value="P:epoxide metabolic process"/>
    <property type="evidence" value="ECO:0007669"/>
    <property type="project" value="TreeGrafter"/>
</dbReference>
<keyword evidence="2" id="KW-0058">Aromatic hydrocarbons catabolism</keyword>
<evidence type="ECO:0000313" key="5">
    <source>
        <dbReference type="EMBL" id="SVD65569.1"/>
    </source>
</evidence>
<name>A0A382X3Z1_9ZZZZ</name>
<organism evidence="5">
    <name type="scientific">marine metagenome</name>
    <dbReference type="NCBI Taxonomy" id="408172"/>
    <lineage>
        <taxon>unclassified sequences</taxon>
        <taxon>metagenomes</taxon>
        <taxon>ecological metagenomes</taxon>
    </lineage>
</organism>
<dbReference type="PRINTS" id="PR00412">
    <property type="entry name" value="EPOXHYDRLASE"/>
</dbReference>
<evidence type="ECO:0000259" key="4">
    <source>
        <dbReference type="Pfam" id="PF06441"/>
    </source>
</evidence>
<protein>
    <recommendedName>
        <fullName evidence="4">Epoxide hydrolase N-terminal domain-containing protein</fullName>
    </recommendedName>
</protein>
<proteinExistence type="inferred from homology"/>
<dbReference type="PANTHER" id="PTHR21661">
    <property type="entry name" value="EPOXIDE HYDROLASE 1-RELATED"/>
    <property type="match status" value="1"/>
</dbReference>
<feature type="domain" description="Epoxide hydrolase N-terminal" evidence="4">
    <location>
        <begin position="4"/>
        <end position="106"/>
    </location>
</feature>
<evidence type="ECO:0000256" key="2">
    <source>
        <dbReference type="ARBA" id="ARBA00022797"/>
    </source>
</evidence>
<dbReference type="Pfam" id="PF06441">
    <property type="entry name" value="EHN"/>
    <property type="match status" value="1"/>
</dbReference>
<evidence type="ECO:0000256" key="1">
    <source>
        <dbReference type="ARBA" id="ARBA00010088"/>
    </source>
</evidence>
<evidence type="ECO:0000256" key="3">
    <source>
        <dbReference type="ARBA" id="ARBA00022801"/>
    </source>
</evidence>
<dbReference type="SUPFAM" id="SSF53474">
    <property type="entry name" value="alpha/beta-Hydrolases"/>
    <property type="match status" value="1"/>
</dbReference>
<comment type="similarity">
    <text evidence="1">Belongs to the peptidase S33 family.</text>
</comment>
<dbReference type="GO" id="GO:0004301">
    <property type="term" value="F:epoxide hydrolase activity"/>
    <property type="evidence" value="ECO:0007669"/>
    <property type="project" value="TreeGrafter"/>
</dbReference>
<dbReference type="InterPro" id="IPR000639">
    <property type="entry name" value="Epox_hydrolase-like"/>
</dbReference>
<sequence length="187" mass="21545">MKAKPFKIEIPDTQLDDLKQRLKLTNWPDDLTNDWWYGVPASYLKELVDYWINSYDWKIHEQQMNTFKNYMIEIEGNPIHFIHEHGKGPKPIPLILSHGWPWTFWDLNEVIGPLSDPAAYGGNPEDAFDVVVPSLPGFAFSSPMKETGMNFWRTADIWEKLMTEVLGYNRFGAQGGDWGALVTTQLG</sequence>
<dbReference type="AlphaFoldDB" id="A0A382X3Z1"/>